<feature type="transmembrane region" description="Helical" evidence="5">
    <location>
        <begin position="127"/>
        <end position="150"/>
    </location>
</feature>
<feature type="transmembrane region" description="Helical" evidence="5">
    <location>
        <begin position="7"/>
        <end position="26"/>
    </location>
</feature>
<keyword evidence="4 5" id="KW-0472">Membrane</keyword>
<sequence length="395" mass="42815">MPNRVILVTYLVLTLDVTFLFVQFSITPYLAKRLGFDTVWYGYLQTSVGIIQLLGGPLFGRFADLLGARFALALSSLSMTVYYLILGSSTNALLLFLSKMPAIFMHGLPGAQMVVTDQTDPQQRADVLGKLGLFFGVGMIAGSSLGGILSTRYGESFAAFAAAAGSLLNALLVMKLIPKHTKRQTHEESSPDRGRSVFNLREIMGLMKHPGVIKIFTIKIISGIPTGVFQVMFSIITMDFFQLTAEQTGYLLSYFGIVQMVIQGGVIGNLTSKYSEGMLLLLAVGMLSIVGLAQALMVNVFQFCVIIIPLMLSFSTFNIVTDTMLTKSIPASDTGTMLGLCASVQALVRTVGPTIGSFLYQNFGVSSIGYIQCVVSAVLFLNLLNNNIGQRKEHQ</sequence>
<dbReference type="SUPFAM" id="SSF103473">
    <property type="entry name" value="MFS general substrate transporter"/>
    <property type="match status" value="1"/>
</dbReference>
<evidence type="ECO:0000313" key="8">
    <source>
        <dbReference type="Proteomes" id="UP001166052"/>
    </source>
</evidence>
<feature type="non-terminal residue" evidence="7">
    <location>
        <position position="1"/>
    </location>
</feature>
<gene>
    <name evidence="7" type="primary">Slc22a18</name>
    <name evidence="7" type="ORF">GTO92_0019350</name>
</gene>
<feature type="transmembrane region" description="Helical" evidence="5">
    <location>
        <begin position="250"/>
        <end position="270"/>
    </location>
</feature>
<dbReference type="InterPro" id="IPR011701">
    <property type="entry name" value="MFS"/>
</dbReference>
<evidence type="ECO:0000313" key="7">
    <source>
        <dbReference type="EMBL" id="MBN3292407.1"/>
    </source>
</evidence>
<dbReference type="RefSeq" id="XP_039592862.1">
    <property type="nucleotide sequence ID" value="XM_039736928.1"/>
</dbReference>
<evidence type="ECO:0000256" key="4">
    <source>
        <dbReference type="ARBA" id="ARBA00023136"/>
    </source>
</evidence>
<dbReference type="PRINTS" id="PR01035">
    <property type="entry name" value="TCRTETA"/>
</dbReference>
<feature type="transmembrane region" description="Helical" evidence="5">
    <location>
        <begin position="363"/>
        <end position="384"/>
    </location>
</feature>
<protein>
    <submittedName>
        <fullName evidence="7">S22AI protein</fullName>
    </submittedName>
</protein>
<dbReference type="PANTHER" id="PTHR24002">
    <property type="entry name" value="SOLUTE CARRIER FAMILY 22 MEMBER 18"/>
    <property type="match status" value="1"/>
</dbReference>
<dbReference type="GeneID" id="120515686"/>
<keyword evidence="2 5" id="KW-0812">Transmembrane</keyword>
<feature type="non-terminal residue" evidence="7">
    <location>
        <position position="395"/>
    </location>
</feature>
<dbReference type="CDD" id="cd17331">
    <property type="entry name" value="MFS_SLC22A18"/>
    <property type="match status" value="1"/>
</dbReference>
<reference evidence="7" key="1">
    <citation type="journal article" date="2021" name="Cell">
        <title>Tracing the genetic footprints of vertebrate landing in non-teleost ray-finned fishes.</title>
        <authorList>
            <person name="Bi X."/>
            <person name="Wang K."/>
            <person name="Yang L."/>
            <person name="Pan H."/>
            <person name="Jiang H."/>
            <person name="Wei Q."/>
            <person name="Fang M."/>
            <person name="Yu H."/>
            <person name="Zhu C."/>
            <person name="Cai Y."/>
            <person name="He Y."/>
            <person name="Gan X."/>
            <person name="Zeng H."/>
            <person name="Yu D."/>
            <person name="Zhu Y."/>
            <person name="Jiang H."/>
            <person name="Qiu Q."/>
            <person name="Yang H."/>
            <person name="Zhang Y.E."/>
            <person name="Wang W."/>
            <person name="Zhu M."/>
            <person name="He S."/>
            <person name="Zhang G."/>
        </authorList>
    </citation>
    <scope>NUCLEOTIDE SEQUENCE</scope>
    <source>
        <strain evidence="7">Bchr_001</strain>
    </source>
</reference>
<name>A0ABS2Z064_POLSE</name>
<feature type="transmembrane region" description="Helical" evidence="5">
    <location>
        <begin position="300"/>
        <end position="320"/>
    </location>
</feature>
<dbReference type="Proteomes" id="UP001166052">
    <property type="component" value="Unassembled WGS sequence"/>
</dbReference>
<dbReference type="InterPro" id="IPR001958">
    <property type="entry name" value="Tet-R_TetA/multi-R_MdtG-like"/>
</dbReference>
<organism evidence="7 8">
    <name type="scientific">Polypterus senegalus</name>
    <name type="common">Senegal bichir</name>
    <dbReference type="NCBI Taxonomy" id="55291"/>
    <lineage>
        <taxon>Eukaryota</taxon>
        <taxon>Metazoa</taxon>
        <taxon>Chordata</taxon>
        <taxon>Craniata</taxon>
        <taxon>Vertebrata</taxon>
        <taxon>Euteleostomi</taxon>
        <taxon>Actinopterygii</taxon>
        <taxon>Polypteriformes</taxon>
        <taxon>Polypteridae</taxon>
        <taxon>Polypterus</taxon>
    </lineage>
</organism>
<feature type="transmembrane region" description="Helical" evidence="5">
    <location>
        <begin position="92"/>
        <end position="115"/>
    </location>
</feature>
<dbReference type="PANTHER" id="PTHR24002:SF3">
    <property type="entry name" value="SOLUTE CARRIER FAMILY 22 MEMBER 18"/>
    <property type="match status" value="1"/>
</dbReference>
<dbReference type="InterPro" id="IPR020846">
    <property type="entry name" value="MFS_dom"/>
</dbReference>
<dbReference type="Pfam" id="PF07690">
    <property type="entry name" value="MFS_1"/>
    <property type="match status" value="1"/>
</dbReference>
<feature type="transmembrane region" description="Helical" evidence="5">
    <location>
        <begin position="277"/>
        <end position="294"/>
    </location>
</feature>
<feature type="domain" description="Major facilitator superfamily (MFS) profile" evidence="6">
    <location>
        <begin position="2"/>
        <end position="388"/>
    </location>
</feature>
<keyword evidence="8" id="KW-1185">Reference proteome</keyword>
<feature type="transmembrane region" description="Helical" evidence="5">
    <location>
        <begin position="216"/>
        <end position="238"/>
    </location>
</feature>
<dbReference type="RefSeq" id="XP_039592869.1">
    <property type="nucleotide sequence ID" value="XM_039736935.1"/>
</dbReference>
<dbReference type="PROSITE" id="PS50850">
    <property type="entry name" value="MFS"/>
    <property type="match status" value="1"/>
</dbReference>
<comment type="caution">
    <text evidence="7">The sequence shown here is derived from an EMBL/GenBank/DDBJ whole genome shotgun (WGS) entry which is preliminary data.</text>
</comment>
<evidence type="ECO:0000256" key="5">
    <source>
        <dbReference type="SAM" id="Phobius"/>
    </source>
</evidence>
<accession>A0ABS2Z064</accession>
<dbReference type="EMBL" id="JAAWVN010016193">
    <property type="protein sequence ID" value="MBN3292407.1"/>
    <property type="molecule type" value="Genomic_DNA"/>
</dbReference>
<evidence type="ECO:0000256" key="1">
    <source>
        <dbReference type="ARBA" id="ARBA00004141"/>
    </source>
</evidence>
<feature type="transmembrane region" description="Helical" evidence="5">
    <location>
        <begin position="66"/>
        <end position="86"/>
    </location>
</feature>
<evidence type="ECO:0000256" key="2">
    <source>
        <dbReference type="ARBA" id="ARBA00022692"/>
    </source>
</evidence>
<evidence type="ECO:0000256" key="3">
    <source>
        <dbReference type="ARBA" id="ARBA00022989"/>
    </source>
</evidence>
<dbReference type="Gene3D" id="1.20.1250.20">
    <property type="entry name" value="MFS general substrate transporter like domains"/>
    <property type="match status" value="1"/>
</dbReference>
<proteinExistence type="predicted"/>
<keyword evidence="3 5" id="KW-1133">Transmembrane helix</keyword>
<feature type="transmembrane region" description="Helical" evidence="5">
    <location>
        <begin position="156"/>
        <end position="177"/>
    </location>
</feature>
<comment type="subcellular location">
    <subcellularLocation>
        <location evidence="1">Membrane</location>
        <topology evidence="1">Multi-pass membrane protein</topology>
    </subcellularLocation>
</comment>
<evidence type="ECO:0000259" key="6">
    <source>
        <dbReference type="PROSITE" id="PS50850"/>
    </source>
</evidence>
<dbReference type="InterPro" id="IPR036259">
    <property type="entry name" value="MFS_trans_sf"/>
</dbReference>